<comment type="similarity">
    <text evidence="1">Belongs to the 'phage' integrase family.</text>
</comment>
<keyword evidence="2" id="KW-0229">DNA integration</keyword>
<protein>
    <submittedName>
        <fullName evidence="8">Tyrosine-type recombinase/integrase</fullName>
    </submittedName>
</protein>
<dbReference type="Pfam" id="PF00589">
    <property type="entry name" value="Phage_integrase"/>
    <property type="match status" value="1"/>
</dbReference>
<dbReference type="PANTHER" id="PTHR30629:SF2">
    <property type="entry name" value="PROPHAGE INTEGRASE INTS-RELATED"/>
    <property type="match status" value="1"/>
</dbReference>
<accession>A0ABT7QUM0</accession>
<keyword evidence="3 5" id="KW-0238">DNA-binding</keyword>
<evidence type="ECO:0000313" key="9">
    <source>
        <dbReference type="Proteomes" id="UP001169066"/>
    </source>
</evidence>
<sequence>MTLTSRNGKLWITFYHQSTRYSRSLELDDTKKNRKLAEQQIIPEIVYKLNHGMFFKSESKQEEVPTLNRFSEISFEIHKHERRELTQANYIRKYELHIKPYFGSKRLDAIKPSTLASWQNKLMETHSAKTIRNIRTVFQTIMEDAMMDDLIKINPFTRVKAPRNEEVRQKKPFNQEEIFSILSTVTESMRCFFAIGFFTGMRTGEIIGLKWEDVSWDERIIKIRRSRRQGTETKPKTKSSIRDVEIIDALFPYLTRHRELADMSNVYIFETSRGKPFNTTAKIGVWYWRTTLEKLGIEYRNLYQMRHTFASMMISHGEDILWVSNMLGHKDSSMTLQKYARYFKRKDKKGQLS</sequence>
<name>A0ABT7QUM0_9BACT</name>
<evidence type="ECO:0000256" key="4">
    <source>
        <dbReference type="ARBA" id="ARBA00023172"/>
    </source>
</evidence>
<dbReference type="InterPro" id="IPR011010">
    <property type="entry name" value="DNA_brk_join_enz"/>
</dbReference>
<proteinExistence type="inferred from homology"/>
<dbReference type="Proteomes" id="UP001169066">
    <property type="component" value="Unassembled WGS sequence"/>
</dbReference>
<evidence type="ECO:0000256" key="1">
    <source>
        <dbReference type="ARBA" id="ARBA00008857"/>
    </source>
</evidence>
<evidence type="ECO:0000256" key="3">
    <source>
        <dbReference type="ARBA" id="ARBA00023125"/>
    </source>
</evidence>
<dbReference type="InterPro" id="IPR002104">
    <property type="entry name" value="Integrase_catalytic"/>
</dbReference>
<evidence type="ECO:0000313" key="8">
    <source>
        <dbReference type="EMBL" id="MDM5264782.1"/>
    </source>
</evidence>
<dbReference type="PROSITE" id="PS51900">
    <property type="entry name" value="CB"/>
    <property type="match status" value="1"/>
</dbReference>
<gene>
    <name evidence="8" type="ORF">PF327_11335</name>
</gene>
<evidence type="ECO:0000256" key="2">
    <source>
        <dbReference type="ARBA" id="ARBA00022908"/>
    </source>
</evidence>
<dbReference type="InterPro" id="IPR044068">
    <property type="entry name" value="CB"/>
</dbReference>
<dbReference type="PANTHER" id="PTHR30629">
    <property type="entry name" value="PROPHAGE INTEGRASE"/>
    <property type="match status" value="1"/>
</dbReference>
<evidence type="ECO:0000259" key="7">
    <source>
        <dbReference type="PROSITE" id="PS51900"/>
    </source>
</evidence>
<dbReference type="Pfam" id="PF14659">
    <property type="entry name" value="Phage_int_SAM_3"/>
    <property type="match status" value="1"/>
</dbReference>
<dbReference type="RefSeq" id="WP_289402664.1">
    <property type="nucleotide sequence ID" value="NZ_JAQIBC010000018.1"/>
</dbReference>
<dbReference type="Gene3D" id="1.10.150.130">
    <property type="match status" value="1"/>
</dbReference>
<dbReference type="InterPro" id="IPR022000">
    <property type="entry name" value="Min27-like_integrase_DNA_bind"/>
</dbReference>
<dbReference type="Gene3D" id="1.10.443.10">
    <property type="entry name" value="Intergrase catalytic core"/>
    <property type="match status" value="1"/>
</dbReference>
<dbReference type="InterPro" id="IPR050808">
    <property type="entry name" value="Phage_Integrase"/>
</dbReference>
<keyword evidence="4" id="KW-0233">DNA recombination</keyword>
<feature type="domain" description="Tyr recombinase" evidence="6">
    <location>
        <begin position="168"/>
        <end position="353"/>
    </location>
</feature>
<feature type="domain" description="Core-binding (CB)" evidence="7">
    <location>
        <begin position="65"/>
        <end position="146"/>
    </location>
</feature>
<comment type="caution">
    <text evidence="8">The sequence shown here is derived from an EMBL/GenBank/DDBJ whole genome shotgun (WGS) entry which is preliminary data.</text>
</comment>
<dbReference type="SUPFAM" id="SSF56349">
    <property type="entry name" value="DNA breaking-rejoining enzymes"/>
    <property type="match status" value="1"/>
</dbReference>
<evidence type="ECO:0000256" key="5">
    <source>
        <dbReference type="PROSITE-ProRule" id="PRU01248"/>
    </source>
</evidence>
<reference evidence="8" key="1">
    <citation type="submission" date="2023-01" db="EMBL/GenBank/DDBJ databases">
        <title>Sulfurovum sp. XTW-4 genome assembly.</title>
        <authorList>
            <person name="Wang J."/>
        </authorList>
    </citation>
    <scope>NUCLEOTIDE SEQUENCE</scope>
    <source>
        <strain evidence="8">XTW-4</strain>
    </source>
</reference>
<dbReference type="PROSITE" id="PS51898">
    <property type="entry name" value="TYR_RECOMBINASE"/>
    <property type="match status" value="1"/>
</dbReference>
<organism evidence="8 9">
    <name type="scientific">Sulfurovum xiamenensis</name>
    <dbReference type="NCBI Taxonomy" id="3019066"/>
    <lineage>
        <taxon>Bacteria</taxon>
        <taxon>Pseudomonadati</taxon>
        <taxon>Campylobacterota</taxon>
        <taxon>Epsilonproteobacteria</taxon>
        <taxon>Campylobacterales</taxon>
        <taxon>Sulfurovaceae</taxon>
        <taxon>Sulfurovum</taxon>
    </lineage>
</organism>
<dbReference type="EMBL" id="JAQIBC010000018">
    <property type="protein sequence ID" value="MDM5264782.1"/>
    <property type="molecule type" value="Genomic_DNA"/>
</dbReference>
<dbReference type="InterPro" id="IPR010998">
    <property type="entry name" value="Integrase_recombinase_N"/>
</dbReference>
<dbReference type="Pfam" id="PF12167">
    <property type="entry name" value="Arm-DNA-bind_2"/>
    <property type="match status" value="1"/>
</dbReference>
<dbReference type="InterPro" id="IPR004107">
    <property type="entry name" value="Integrase_SAM-like_N"/>
</dbReference>
<dbReference type="InterPro" id="IPR013762">
    <property type="entry name" value="Integrase-like_cat_sf"/>
</dbReference>
<keyword evidence="9" id="KW-1185">Reference proteome</keyword>
<evidence type="ECO:0000259" key="6">
    <source>
        <dbReference type="PROSITE" id="PS51898"/>
    </source>
</evidence>
<dbReference type="CDD" id="cd01189">
    <property type="entry name" value="INT_ICEBs1_C_like"/>
    <property type="match status" value="1"/>
</dbReference>